<evidence type="ECO:0000313" key="1">
    <source>
        <dbReference type="EMBL" id="CAH3158857.1"/>
    </source>
</evidence>
<dbReference type="Proteomes" id="UP001159405">
    <property type="component" value="Unassembled WGS sequence"/>
</dbReference>
<accession>A0ABN8Q7J1</accession>
<gene>
    <name evidence="1" type="ORF">PLOB_00003372</name>
</gene>
<name>A0ABN8Q7J1_9CNID</name>
<protein>
    <submittedName>
        <fullName evidence="1">Uncharacterized protein</fullName>
    </submittedName>
</protein>
<reference evidence="1 2" key="1">
    <citation type="submission" date="2022-05" db="EMBL/GenBank/DDBJ databases">
        <authorList>
            <consortium name="Genoscope - CEA"/>
            <person name="William W."/>
        </authorList>
    </citation>
    <scope>NUCLEOTIDE SEQUENCE [LARGE SCALE GENOMIC DNA]</scope>
</reference>
<proteinExistence type="predicted"/>
<sequence length="62" mass="7365">MKFPPFFVYTDDCGLCCKSSTESFRIILFWRNIEIEDFDRYRLNTCLVTINQFELTPALSSK</sequence>
<comment type="caution">
    <text evidence="1">The sequence shown here is derived from an EMBL/GenBank/DDBJ whole genome shotgun (WGS) entry which is preliminary data.</text>
</comment>
<evidence type="ECO:0000313" key="2">
    <source>
        <dbReference type="Proteomes" id="UP001159405"/>
    </source>
</evidence>
<organism evidence="1 2">
    <name type="scientific">Porites lobata</name>
    <dbReference type="NCBI Taxonomy" id="104759"/>
    <lineage>
        <taxon>Eukaryota</taxon>
        <taxon>Metazoa</taxon>
        <taxon>Cnidaria</taxon>
        <taxon>Anthozoa</taxon>
        <taxon>Hexacorallia</taxon>
        <taxon>Scleractinia</taxon>
        <taxon>Fungiina</taxon>
        <taxon>Poritidae</taxon>
        <taxon>Porites</taxon>
    </lineage>
</organism>
<keyword evidence="2" id="KW-1185">Reference proteome</keyword>
<feature type="non-terminal residue" evidence="1">
    <location>
        <position position="62"/>
    </location>
</feature>
<dbReference type="EMBL" id="CALNXK010000112">
    <property type="protein sequence ID" value="CAH3158857.1"/>
    <property type="molecule type" value="Genomic_DNA"/>
</dbReference>